<dbReference type="OrthoDB" id="446993at2759"/>
<name>A0A812XBY7_9DINO</name>
<evidence type="ECO:0000313" key="1">
    <source>
        <dbReference type="EMBL" id="CAE7723705.1"/>
    </source>
</evidence>
<comment type="caution">
    <text evidence="1">The sequence shown here is derived from an EMBL/GenBank/DDBJ whole genome shotgun (WGS) entry which is preliminary data.</text>
</comment>
<organism evidence="1 2">
    <name type="scientific">Symbiodinium necroappetens</name>
    <dbReference type="NCBI Taxonomy" id="1628268"/>
    <lineage>
        <taxon>Eukaryota</taxon>
        <taxon>Sar</taxon>
        <taxon>Alveolata</taxon>
        <taxon>Dinophyceae</taxon>
        <taxon>Suessiales</taxon>
        <taxon>Symbiodiniaceae</taxon>
        <taxon>Symbiodinium</taxon>
    </lineage>
</organism>
<accession>A0A812XBY7</accession>
<evidence type="ECO:0000313" key="2">
    <source>
        <dbReference type="Proteomes" id="UP000601435"/>
    </source>
</evidence>
<keyword evidence="2" id="KW-1185">Reference proteome</keyword>
<dbReference type="AlphaFoldDB" id="A0A812XBY7"/>
<reference evidence="1" key="1">
    <citation type="submission" date="2021-02" db="EMBL/GenBank/DDBJ databases">
        <authorList>
            <person name="Dougan E. K."/>
            <person name="Rhodes N."/>
            <person name="Thang M."/>
            <person name="Chan C."/>
        </authorList>
    </citation>
    <scope>NUCLEOTIDE SEQUENCE</scope>
</reference>
<protein>
    <submittedName>
        <fullName evidence="1">Uncharacterized protein</fullName>
    </submittedName>
</protein>
<dbReference type="EMBL" id="CAJNJA010036696">
    <property type="protein sequence ID" value="CAE7723705.1"/>
    <property type="molecule type" value="Genomic_DNA"/>
</dbReference>
<sequence length="261" mass="28382">MFASIHLVDPLYSVPTSGASSLEKHRLARCALEAFRDWFSGASVAAYASLAEFETSAARDLQLDLILKLDAEGVELEDCAAQLRAGRLASDGLFFRLCGCDGHDAPECEDGSSCQRLFRRLLSARCEGSAWSAGEEVFFEPPPPDKHCMEHRTRIATSSPRDRAASEGLRLLRVVAEGVSRGVVAIRDAPKPDGAILGVKRRGDFVVAELEEPPWVQLSIEDDWLAEFSELQRLEGAPAPVNAWMLQDGATLGFGVLLAPE</sequence>
<dbReference type="Proteomes" id="UP000601435">
    <property type="component" value="Unassembled WGS sequence"/>
</dbReference>
<gene>
    <name evidence="1" type="ORF">SNEC2469_LOCUS20875</name>
</gene>
<proteinExistence type="predicted"/>